<dbReference type="EMBL" id="CM042037">
    <property type="protein sequence ID" value="KAI3742002.1"/>
    <property type="molecule type" value="Genomic_DNA"/>
</dbReference>
<keyword evidence="2" id="KW-1185">Reference proteome</keyword>
<reference evidence="1 2" key="2">
    <citation type="journal article" date="2022" name="Mol. Ecol. Resour.">
        <title>The genomes of chicory, endive, great burdock and yacon provide insights into Asteraceae paleo-polyploidization history and plant inulin production.</title>
        <authorList>
            <person name="Fan W."/>
            <person name="Wang S."/>
            <person name="Wang H."/>
            <person name="Wang A."/>
            <person name="Jiang F."/>
            <person name="Liu H."/>
            <person name="Zhao H."/>
            <person name="Xu D."/>
            <person name="Zhang Y."/>
        </authorList>
    </citation>
    <scope>NUCLEOTIDE SEQUENCE [LARGE SCALE GENOMIC DNA]</scope>
    <source>
        <strain evidence="2">cv. Yunnan</strain>
        <tissue evidence="1">Leaves</tissue>
    </source>
</reference>
<proteinExistence type="predicted"/>
<evidence type="ECO:0000313" key="1">
    <source>
        <dbReference type="EMBL" id="KAI3742002.1"/>
    </source>
</evidence>
<accession>A0ACB9D6T1</accession>
<organism evidence="1 2">
    <name type="scientific">Smallanthus sonchifolius</name>
    <dbReference type="NCBI Taxonomy" id="185202"/>
    <lineage>
        <taxon>Eukaryota</taxon>
        <taxon>Viridiplantae</taxon>
        <taxon>Streptophyta</taxon>
        <taxon>Embryophyta</taxon>
        <taxon>Tracheophyta</taxon>
        <taxon>Spermatophyta</taxon>
        <taxon>Magnoliopsida</taxon>
        <taxon>eudicotyledons</taxon>
        <taxon>Gunneridae</taxon>
        <taxon>Pentapetalae</taxon>
        <taxon>asterids</taxon>
        <taxon>campanulids</taxon>
        <taxon>Asterales</taxon>
        <taxon>Asteraceae</taxon>
        <taxon>Asteroideae</taxon>
        <taxon>Heliantheae alliance</taxon>
        <taxon>Millerieae</taxon>
        <taxon>Smallanthus</taxon>
    </lineage>
</organism>
<dbReference type="Proteomes" id="UP001056120">
    <property type="component" value="Linkage Group LG20"/>
</dbReference>
<protein>
    <submittedName>
        <fullName evidence="1">Uncharacterized protein</fullName>
    </submittedName>
</protein>
<evidence type="ECO:0000313" key="2">
    <source>
        <dbReference type="Proteomes" id="UP001056120"/>
    </source>
</evidence>
<sequence>MEVSLPEDVGERLIQWFGTTLVGVAKDLEALNNLLDEINKEVDINLSLRYLGGMHVLITFEVKGGVYRRKCLTFHTLFSHSL</sequence>
<reference evidence="2" key="1">
    <citation type="journal article" date="2022" name="Mol. Ecol. Resour.">
        <title>The genomes of chicory, endive, great burdock and yacon provide insights into Asteraceae palaeo-polyploidization history and plant inulin production.</title>
        <authorList>
            <person name="Fan W."/>
            <person name="Wang S."/>
            <person name="Wang H."/>
            <person name="Wang A."/>
            <person name="Jiang F."/>
            <person name="Liu H."/>
            <person name="Zhao H."/>
            <person name="Xu D."/>
            <person name="Zhang Y."/>
        </authorList>
    </citation>
    <scope>NUCLEOTIDE SEQUENCE [LARGE SCALE GENOMIC DNA]</scope>
    <source>
        <strain evidence="2">cv. Yunnan</strain>
    </source>
</reference>
<name>A0ACB9D6T1_9ASTR</name>
<comment type="caution">
    <text evidence="1">The sequence shown here is derived from an EMBL/GenBank/DDBJ whole genome shotgun (WGS) entry which is preliminary data.</text>
</comment>
<gene>
    <name evidence="1" type="ORF">L1987_59681</name>
</gene>